<name>A0A815X472_9BILA</name>
<dbReference type="Proteomes" id="UP000681722">
    <property type="component" value="Unassembled WGS sequence"/>
</dbReference>
<dbReference type="PROSITE" id="PS50005">
    <property type="entry name" value="TPR"/>
    <property type="match status" value="1"/>
</dbReference>
<dbReference type="AlphaFoldDB" id="A0A815X472"/>
<sequence length="148" mass="17045">MTFYGKALEICHQSLPPNHPQTWKVLTNIGGLYYEKSNWLEALKYFERGLEIDKLLLSKNHPDLIASYNNLASIYHHMRNDNLAIEMFENVLNCSIALPPSFEIAHTNNNCGVLYFKLGNYTMALEKFRVAYEMGSKLHVMDASQLLM</sequence>
<dbReference type="Pfam" id="PF13424">
    <property type="entry name" value="TPR_12"/>
    <property type="match status" value="1"/>
</dbReference>
<dbReference type="PANTHER" id="PTHR45641:SF19">
    <property type="entry name" value="NEPHROCYSTIN-3"/>
    <property type="match status" value="1"/>
</dbReference>
<comment type="caution">
    <text evidence="5">The sequence shown here is derived from an EMBL/GenBank/DDBJ whole genome shotgun (WGS) entry which is preliminary data.</text>
</comment>
<dbReference type="Proteomes" id="UP000677228">
    <property type="component" value="Unassembled WGS sequence"/>
</dbReference>
<evidence type="ECO:0000256" key="3">
    <source>
        <dbReference type="PROSITE-ProRule" id="PRU00339"/>
    </source>
</evidence>
<evidence type="ECO:0000313" key="4">
    <source>
        <dbReference type="EMBL" id="CAF1217522.1"/>
    </source>
</evidence>
<gene>
    <name evidence="5" type="ORF">GPM918_LOCUS39323</name>
    <name evidence="4" type="ORF">OVA965_LOCUS24754</name>
    <name evidence="7" type="ORF">SRO942_LOCUS40191</name>
    <name evidence="6" type="ORF">TMI583_LOCUS25476</name>
</gene>
<dbReference type="OrthoDB" id="5587616at2759"/>
<evidence type="ECO:0000313" key="8">
    <source>
        <dbReference type="Proteomes" id="UP000663829"/>
    </source>
</evidence>
<dbReference type="EMBL" id="CAJNOK010015057">
    <property type="protein sequence ID" value="CAF1217522.1"/>
    <property type="molecule type" value="Genomic_DNA"/>
</dbReference>
<proteinExistence type="predicted"/>
<keyword evidence="2 3" id="KW-0802">TPR repeat</keyword>
<evidence type="ECO:0000313" key="6">
    <source>
        <dbReference type="EMBL" id="CAF4025879.1"/>
    </source>
</evidence>
<keyword evidence="1" id="KW-0677">Repeat</keyword>
<reference evidence="5" key="1">
    <citation type="submission" date="2021-02" db="EMBL/GenBank/DDBJ databases">
        <authorList>
            <person name="Nowell W R."/>
        </authorList>
    </citation>
    <scope>NUCLEOTIDE SEQUENCE</scope>
</reference>
<dbReference type="Proteomes" id="UP000682733">
    <property type="component" value="Unassembled WGS sequence"/>
</dbReference>
<dbReference type="SUPFAM" id="SSF48452">
    <property type="entry name" value="TPR-like"/>
    <property type="match status" value="1"/>
</dbReference>
<organism evidence="5 8">
    <name type="scientific">Didymodactylos carnosus</name>
    <dbReference type="NCBI Taxonomy" id="1234261"/>
    <lineage>
        <taxon>Eukaryota</taxon>
        <taxon>Metazoa</taxon>
        <taxon>Spiralia</taxon>
        <taxon>Gnathifera</taxon>
        <taxon>Rotifera</taxon>
        <taxon>Eurotatoria</taxon>
        <taxon>Bdelloidea</taxon>
        <taxon>Philodinida</taxon>
        <taxon>Philodinidae</taxon>
        <taxon>Didymodactylos</taxon>
    </lineage>
</organism>
<evidence type="ECO:0000313" key="7">
    <source>
        <dbReference type="EMBL" id="CAF4414298.1"/>
    </source>
</evidence>
<evidence type="ECO:0000256" key="1">
    <source>
        <dbReference type="ARBA" id="ARBA00022737"/>
    </source>
</evidence>
<dbReference type="InterPro" id="IPR019734">
    <property type="entry name" value="TPR_rpt"/>
</dbReference>
<dbReference type="EMBL" id="CAJOBC010093094">
    <property type="protein sequence ID" value="CAF4414298.1"/>
    <property type="molecule type" value="Genomic_DNA"/>
</dbReference>
<dbReference type="EMBL" id="CAJOBA010036594">
    <property type="protein sequence ID" value="CAF4025879.1"/>
    <property type="molecule type" value="Genomic_DNA"/>
</dbReference>
<dbReference type="InterPro" id="IPR011990">
    <property type="entry name" value="TPR-like_helical_dom_sf"/>
</dbReference>
<dbReference type="Gene3D" id="1.25.40.10">
    <property type="entry name" value="Tetratricopeptide repeat domain"/>
    <property type="match status" value="1"/>
</dbReference>
<evidence type="ECO:0000256" key="2">
    <source>
        <dbReference type="ARBA" id="ARBA00022803"/>
    </source>
</evidence>
<dbReference type="Proteomes" id="UP000663829">
    <property type="component" value="Unassembled WGS sequence"/>
</dbReference>
<evidence type="ECO:0000313" key="5">
    <source>
        <dbReference type="EMBL" id="CAF1553151.1"/>
    </source>
</evidence>
<protein>
    <submittedName>
        <fullName evidence="5">Uncharacterized protein</fullName>
    </submittedName>
</protein>
<dbReference type="EMBL" id="CAJNOQ010027400">
    <property type="protein sequence ID" value="CAF1553151.1"/>
    <property type="molecule type" value="Genomic_DNA"/>
</dbReference>
<accession>A0A815X472</accession>
<dbReference type="SMART" id="SM00028">
    <property type="entry name" value="TPR"/>
    <property type="match status" value="3"/>
</dbReference>
<keyword evidence="8" id="KW-1185">Reference proteome</keyword>
<dbReference type="PANTHER" id="PTHR45641">
    <property type="entry name" value="TETRATRICOPEPTIDE REPEAT PROTEIN (AFU_ORTHOLOGUE AFUA_6G03870)"/>
    <property type="match status" value="1"/>
</dbReference>
<feature type="repeat" description="TPR" evidence="3">
    <location>
        <begin position="23"/>
        <end position="56"/>
    </location>
</feature>